<dbReference type="Proteomes" id="UP001595957">
    <property type="component" value="Unassembled WGS sequence"/>
</dbReference>
<keyword evidence="1" id="KW-1133">Transmembrane helix</keyword>
<proteinExistence type="predicted"/>
<feature type="transmembrane region" description="Helical" evidence="1">
    <location>
        <begin position="42"/>
        <end position="67"/>
    </location>
</feature>
<gene>
    <name evidence="2" type="ORF">ACFO3E_11940</name>
</gene>
<dbReference type="RefSeq" id="WP_066531310.1">
    <property type="nucleotide sequence ID" value="NZ_JBHSFZ010000025.1"/>
</dbReference>
<sequence>MIRRKGRLRRQLIIVGQAGGTIADLVRGMWQSPGGRRWMIPLVVFLCSVGVILTLASGVQALAPFIYSIF</sequence>
<keyword evidence="3" id="KW-1185">Reference proteome</keyword>
<dbReference type="Pfam" id="PF19451">
    <property type="entry name" value="DUF5989"/>
    <property type="match status" value="1"/>
</dbReference>
<evidence type="ECO:0000313" key="2">
    <source>
        <dbReference type="EMBL" id="MFC4594897.1"/>
    </source>
</evidence>
<evidence type="ECO:0000313" key="3">
    <source>
        <dbReference type="Proteomes" id="UP001595957"/>
    </source>
</evidence>
<evidence type="ECO:0000256" key="1">
    <source>
        <dbReference type="SAM" id="Phobius"/>
    </source>
</evidence>
<dbReference type="InterPro" id="IPR046031">
    <property type="entry name" value="DUF5989"/>
</dbReference>
<accession>A0ABV9EZV9</accession>
<comment type="caution">
    <text evidence="2">The sequence shown here is derived from an EMBL/GenBank/DDBJ whole genome shotgun (WGS) entry which is preliminary data.</text>
</comment>
<keyword evidence="1" id="KW-0812">Transmembrane</keyword>
<reference evidence="3" key="1">
    <citation type="journal article" date="2019" name="Int. J. Syst. Evol. Microbiol.">
        <title>The Global Catalogue of Microorganisms (GCM) 10K type strain sequencing project: providing services to taxonomists for standard genome sequencing and annotation.</title>
        <authorList>
            <consortium name="The Broad Institute Genomics Platform"/>
            <consortium name="The Broad Institute Genome Sequencing Center for Infectious Disease"/>
            <person name="Wu L."/>
            <person name="Ma J."/>
        </authorList>
    </citation>
    <scope>NUCLEOTIDE SEQUENCE [LARGE SCALE GENOMIC DNA]</scope>
    <source>
        <strain evidence="3">NBRC 103632</strain>
    </source>
</reference>
<name>A0ABV9EZV9_9SPHN</name>
<keyword evidence="1" id="KW-0472">Membrane</keyword>
<protein>
    <submittedName>
        <fullName evidence="2">DUF5989 family protein</fullName>
    </submittedName>
</protein>
<dbReference type="EMBL" id="JBHSFZ010000025">
    <property type="protein sequence ID" value="MFC4594897.1"/>
    <property type="molecule type" value="Genomic_DNA"/>
</dbReference>
<organism evidence="2 3">
    <name type="scientific">Sphingobium tyrosinilyticum</name>
    <dbReference type="NCBI Taxonomy" id="2715436"/>
    <lineage>
        <taxon>Bacteria</taxon>
        <taxon>Pseudomonadati</taxon>
        <taxon>Pseudomonadota</taxon>
        <taxon>Alphaproteobacteria</taxon>
        <taxon>Sphingomonadales</taxon>
        <taxon>Sphingomonadaceae</taxon>
        <taxon>Sphingobium</taxon>
    </lineage>
</organism>